<organism evidence="2">
    <name type="scientific">Coccolithus braarudii</name>
    <dbReference type="NCBI Taxonomy" id="221442"/>
    <lineage>
        <taxon>Eukaryota</taxon>
        <taxon>Haptista</taxon>
        <taxon>Haptophyta</taxon>
        <taxon>Prymnesiophyceae</taxon>
        <taxon>Coccolithales</taxon>
        <taxon>Coccolithaceae</taxon>
        <taxon>Coccolithus</taxon>
    </lineage>
</organism>
<dbReference type="EMBL" id="HBEY01017391">
    <property type="protein sequence ID" value="CAD8605090.1"/>
    <property type="molecule type" value="Transcribed_RNA"/>
</dbReference>
<accession>A0A7S0LBB9</accession>
<keyword evidence="1" id="KW-0812">Transmembrane</keyword>
<keyword evidence="1" id="KW-1133">Transmembrane helix</keyword>
<feature type="transmembrane region" description="Helical" evidence="1">
    <location>
        <begin position="75"/>
        <end position="97"/>
    </location>
</feature>
<dbReference type="AlphaFoldDB" id="A0A7S0LBB9"/>
<sequence length="101" mass="11460">MITADFRSCKIGKVEVLLCSHTLQNVLGSLDGLIAFRCNLCCGAYAVISEEEHELRIHLYGRGCVKRSLPLCHRIIELLLLCFSLCFLLLFPNTLFFPAKW</sequence>
<evidence type="ECO:0000256" key="1">
    <source>
        <dbReference type="SAM" id="Phobius"/>
    </source>
</evidence>
<proteinExistence type="predicted"/>
<reference evidence="2" key="1">
    <citation type="submission" date="2021-01" db="EMBL/GenBank/DDBJ databases">
        <authorList>
            <person name="Corre E."/>
            <person name="Pelletier E."/>
            <person name="Niang G."/>
            <person name="Scheremetjew M."/>
            <person name="Finn R."/>
            <person name="Kale V."/>
            <person name="Holt S."/>
            <person name="Cochrane G."/>
            <person name="Meng A."/>
            <person name="Brown T."/>
            <person name="Cohen L."/>
        </authorList>
    </citation>
    <scope>NUCLEOTIDE SEQUENCE</scope>
    <source>
        <strain evidence="2">PLY182g</strain>
    </source>
</reference>
<protein>
    <submittedName>
        <fullName evidence="2">Uncharacterized protein</fullName>
    </submittedName>
</protein>
<evidence type="ECO:0000313" key="2">
    <source>
        <dbReference type="EMBL" id="CAD8605090.1"/>
    </source>
</evidence>
<keyword evidence="1" id="KW-0472">Membrane</keyword>
<gene>
    <name evidence="2" type="ORF">CPEL01642_LOCUS8425</name>
</gene>
<name>A0A7S0LBB9_9EUKA</name>